<dbReference type="InterPro" id="IPR041492">
    <property type="entry name" value="HAD_2"/>
</dbReference>
<evidence type="ECO:0000313" key="1">
    <source>
        <dbReference type="EMBL" id="AZP03881.1"/>
    </source>
</evidence>
<organism evidence="1 2">
    <name type="scientific">Jeotgalibaca ciconiae</name>
    <dbReference type="NCBI Taxonomy" id="2496265"/>
    <lineage>
        <taxon>Bacteria</taxon>
        <taxon>Bacillati</taxon>
        <taxon>Bacillota</taxon>
        <taxon>Bacilli</taxon>
        <taxon>Lactobacillales</taxon>
        <taxon>Carnobacteriaceae</taxon>
        <taxon>Jeotgalibaca</taxon>
    </lineage>
</organism>
<dbReference type="GO" id="GO:0016787">
    <property type="term" value="F:hydrolase activity"/>
    <property type="evidence" value="ECO:0007669"/>
    <property type="project" value="UniProtKB-KW"/>
</dbReference>
<reference evidence="2" key="1">
    <citation type="submission" date="2018-12" db="EMBL/GenBank/DDBJ databases">
        <title>Complete genome sequencing of Jeotgalibaca sp. H21T32.</title>
        <authorList>
            <person name="Bae J.-W."/>
            <person name="Lee S.-Y."/>
        </authorList>
    </citation>
    <scope>NUCLEOTIDE SEQUENCE [LARGE SCALE GENOMIC DNA]</scope>
    <source>
        <strain evidence="2">H21T32</strain>
    </source>
</reference>
<gene>
    <name evidence="1" type="ORF">EJN90_03905</name>
</gene>
<dbReference type="OrthoDB" id="9796026at2"/>
<name>A0A3S9H990_9LACT</name>
<dbReference type="KEGG" id="jeh:EJN90_03905"/>
<protein>
    <submittedName>
        <fullName evidence="1">HAD family hydrolase</fullName>
    </submittedName>
</protein>
<dbReference type="InterPro" id="IPR036412">
    <property type="entry name" value="HAD-like_sf"/>
</dbReference>
<dbReference type="EMBL" id="CP034465">
    <property type="protein sequence ID" value="AZP03881.1"/>
    <property type="molecule type" value="Genomic_DNA"/>
</dbReference>
<dbReference type="InterPro" id="IPR023198">
    <property type="entry name" value="PGP-like_dom2"/>
</dbReference>
<dbReference type="CDD" id="cd01427">
    <property type="entry name" value="HAD_like"/>
    <property type="match status" value="1"/>
</dbReference>
<keyword evidence="2" id="KW-1185">Reference proteome</keyword>
<dbReference type="Gene3D" id="1.10.150.240">
    <property type="entry name" value="Putative phosphatase, domain 2"/>
    <property type="match status" value="1"/>
</dbReference>
<keyword evidence="1" id="KW-0378">Hydrolase</keyword>
<dbReference type="Proteomes" id="UP000273326">
    <property type="component" value="Chromosome"/>
</dbReference>
<dbReference type="InterPro" id="IPR023214">
    <property type="entry name" value="HAD_sf"/>
</dbReference>
<sequence>MTEKFENFEKQRDFLVCVDSDGCAMDTMDIKHERFFGPFSADVFGIKDRETYLEDWNRINLFSSTRGVNRFKALVMALLNAQNRGEDLGDITALKNWAETASSLSNDALEQLIADSPSEDLEKTYDWSKRVNHAIETELVGEDRPFEGVKKGLAHITQLTDVAIVSSANKEAVESEWIRHDLLDSVDAFYAQDRGSKAEAIADLLTKGYDTKHVLMVGDAPGDEAAADENGVYYYPILFRKEKESWDRLVNEALPKFMNGEYAGEYQESLKKEFHDLLSKYD</sequence>
<dbReference type="AlphaFoldDB" id="A0A3S9H990"/>
<dbReference type="Pfam" id="PF13419">
    <property type="entry name" value="HAD_2"/>
    <property type="match status" value="1"/>
</dbReference>
<dbReference type="SUPFAM" id="SSF56784">
    <property type="entry name" value="HAD-like"/>
    <property type="match status" value="1"/>
</dbReference>
<accession>A0A3S9H990</accession>
<evidence type="ECO:0000313" key="2">
    <source>
        <dbReference type="Proteomes" id="UP000273326"/>
    </source>
</evidence>
<proteinExistence type="predicted"/>
<dbReference type="Gene3D" id="3.40.50.1000">
    <property type="entry name" value="HAD superfamily/HAD-like"/>
    <property type="match status" value="1"/>
</dbReference>
<dbReference type="RefSeq" id="WP_126108963.1">
    <property type="nucleotide sequence ID" value="NZ_CP034465.1"/>
</dbReference>